<dbReference type="PIRSF" id="PIRSF010376">
    <property type="entry name" value="IspE"/>
    <property type="match status" value="1"/>
</dbReference>
<evidence type="ECO:0000256" key="5">
    <source>
        <dbReference type="ARBA" id="ARBA00022741"/>
    </source>
</evidence>
<dbReference type="InterPro" id="IPR004424">
    <property type="entry name" value="IspE"/>
</dbReference>
<dbReference type="InterPro" id="IPR036554">
    <property type="entry name" value="GHMP_kinase_C_sf"/>
</dbReference>
<feature type="binding site" evidence="10">
    <location>
        <begin position="96"/>
        <end position="106"/>
    </location>
    <ligand>
        <name>ATP</name>
        <dbReference type="ChEBI" id="CHEBI:30616"/>
    </ligand>
</feature>
<comment type="function">
    <text evidence="10">Catalyzes the phosphorylation of the position 2 hydroxy group of 4-diphosphocytidyl-2C-methyl-D-erythritol.</text>
</comment>
<proteinExistence type="inferred from homology"/>
<evidence type="ECO:0000259" key="11">
    <source>
        <dbReference type="Pfam" id="PF00288"/>
    </source>
</evidence>
<comment type="catalytic activity">
    <reaction evidence="10">
        <text>4-CDP-2-C-methyl-D-erythritol + ATP = 4-CDP-2-C-methyl-D-erythritol 2-phosphate + ADP + H(+)</text>
        <dbReference type="Rhea" id="RHEA:18437"/>
        <dbReference type="ChEBI" id="CHEBI:15378"/>
        <dbReference type="ChEBI" id="CHEBI:30616"/>
        <dbReference type="ChEBI" id="CHEBI:57823"/>
        <dbReference type="ChEBI" id="CHEBI:57919"/>
        <dbReference type="ChEBI" id="CHEBI:456216"/>
        <dbReference type="EC" id="2.7.1.148"/>
    </reaction>
</comment>
<feature type="domain" description="GHMP kinase N-terminal" evidence="11">
    <location>
        <begin position="69"/>
        <end position="143"/>
    </location>
</feature>
<accession>A0ABP0EVY4</accession>
<dbReference type="RefSeq" id="WP_338364210.1">
    <property type="nucleotide sequence ID" value="NZ_CAWVOK010000025.1"/>
</dbReference>
<dbReference type="EC" id="2.7.1.148" evidence="2 10"/>
<evidence type="ECO:0000256" key="8">
    <source>
        <dbReference type="ARBA" id="ARBA00023229"/>
    </source>
</evidence>
<organism evidence="13 14">
    <name type="scientific">Candidatus Xenohaliotis californiensis</name>
    <dbReference type="NCBI Taxonomy" id="84677"/>
    <lineage>
        <taxon>Bacteria</taxon>
        <taxon>Pseudomonadati</taxon>
        <taxon>Pseudomonadota</taxon>
        <taxon>Alphaproteobacteria</taxon>
        <taxon>Rickettsiales</taxon>
        <taxon>Anaplasmataceae</taxon>
        <taxon>Candidatus Xenohaliotis</taxon>
    </lineage>
</organism>
<protein>
    <recommendedName>
        <fullName evidence="3 10">4-diphosphocytidyl-2-C-methyl-D-erythritol kinase</fullName>
        <shortName evidence="10">CMK</shortName>
        <ecNumber evidence="2 10">2.7.1.148</ecNumber>
    </recommendedName>
    <alternativeName>
        <fullName evidence="9 10">4-(cytidine-5'-diphospho)-2-C-methyl-D-erythritol kinase</fullName>
    </alternativeName>
</protein>
<dbReference type="EMBL" id="CAWVOK010000025">
    <property type="protein sequence ID" value="CAK8163206.1"/>
    <property type="molecule type" value="Genomic_DNA"/>
</dbReference>
<keyword evidence="14" id="KW-1185">Reference proteome</keyword>
<dbReference type="GO" id="GO:0050515">
    <property type="term" value="F:4-(cytidine 5'-diphospho)-2-C-methyl-D-erythritol kinase activity"/>
    <property type="evidence" value="ECO:0007669"/>
    <property type="project" value="UniProtKB-EC"/>
</dbReference>
<feature type="domain" description="GHMP kinase C-terminal" evidence="12">
    <location>
        <begin position="215"/>
        <end position="265"/>
    </location>
</feature>
<dbReference type="Pfam" id="PF00288">
    <property type="entry name" value="GHMP_kinases_N"/>
    <property type="match status" value="1"/>
</dbReference>
<dbReference type="Gene3D" id="3.30.230.10">
    <property type="match status" value="1"/>
</dbReference>
<feature type="active site" evidence="10">
    <location>
        <position position="12"/>
    </location>
</feature>
<reference evidence="13 14" key="1">
    <citation type="submission" date="2024-01" db="EMBL/GenBank/DDBJ databases">
        <authorList>
            <person name="Kunselman E."/>
        </authorList>
    </citation>
    <scope>NUCLEOTIDE SEQUENCE [LARGE SCALE GENOMIC DNA]</scope>
    <source>
        <strain evidence="13">2 abalone samples</strain>
    </source>
</reference>
<evidence type="ECO:0000256" key="3">
    <source>
        <dbReference type="ARBA" id="ARBA00017473"/>
    </source>
</evidence>
<evidence type="ECO:0000313" key="14">
    <source>
        <dbReference type="Proteomes" id="UP001314181"/>
    </source>
</evidence>
<evidence type="ECO:0000256" key="9">
    <source>
        <dbReference type="ARBA" id="ARBA00032554"/>
    </source>
</evidence>
<evidence type="ECO:0000256" key="6">
    <source>
        <dbReference type="ARBA" id="ARBA00022777"/>
    </source>
</evidence>
<dbReference type="Pfam" id="PF08544">
    <property type="entry name" value="GHMP_kinases_C"/>
    <property type="match status" value="1"/>
</dbReference>
<dbReference type="InterPro" id="IPR014721">
    <property type="entry name" value="Ribsml_uS5_D2-typ_fold_subgr"/>
</dbReference>
<dbReference type="InterPro" id="IPR013750">
    <property type="entry name" value="GHMP_kinase_C_dom"/>
</dbReference>
<keyword evidence="7 10" id="KW-0067">ATP-binding</keyword>
<dbReference type="NCBIfam" id="NF011202">
    <property type="entry name" value="PRK14608.1"/>
    <property type="match status" value="1"/>
</dbReference>
<dbReference type="NCBIfam" id="TIGR00154">
    <property type="entry name" value="ispE"/>
    <property type="match status" value="1"/>
</dbReference>
<comment type="similarity">
    <text evidence="1 10">Belongs to the GHMP kinase family. IspE subfamily.</text>
</comment>
<evidence type="ECO:0000256" key="7">
    <source>
        <dbReference type="ARBA" id="ARBA00022840"/>
    </source>
</evidence>
<evidence type="ECO:0000313" key="13">
    <source>
        <dbReference type="EMBL" id="CAK8163206.1"/>
    </source>
</evidence>
<dbReference type="InterPro" id="IPR020568">
    <property type="entry name" value="Ribosomal_Su5_D2-typ_SF"/>
</dbReference>
<keyword evidence="4 10" id="KW-0808">Transferase</keyword>
<dbReference type="PANTHER" id="PTHR43527:SF2">
    <property type="entry name" value="4-DIPHOSPHOCYTIDYL-2-C-METHYL-D-ERYTHRITOL KINASE, CHLOROPLASTIC"/>
    <property type="match status" value="1"/>
</dbReference>
<dbReference type="Gene3D" id="3.30.70.890">
    <property type="entry name" value="GHMP kinase, C-terminal domain"/>
    <property type="match status" value="1"/>
</dbReference>
<evidence type="ECO:0000259" key="12">
    <source>
        <dbReference type="Pfam" id="PF08544"/>
    </source>
</evidence>
<comment type="caution">
    <text evidence="13">The sequence shown here is derived from an EMBL/GenBank/DDBJ whole genome shotgun (WGS) entry which is preliminary data.</text>
</comment>
<dbReference type="SUPFAM" id="SSF55060">
    <property type="entry name" value="GHMP Kinase, C-terminal domain"/>
    <property type="match status" value="1"/>
</dbReference>
<name>A0ABP0EVY4_9RICK</name>
<feature type="active site" evidence="10">
    <location>
        <position position="138"/>
    </location>
</feature>
<dbReference type="PANTHER" id="PTHR43527">
    <property type="entry name" value="4-DIPHOSPHOCYTIDYL-2-C-METHYL-D-ERYTHRITOL KINASE, CHLOROPLASTIC"/>
    <property type="match status" value="1"/>
</dbReference>
<keyword evidence="8 10" id="KW-0414">Isoprene biosynthesis</keyword>
<evidence type="ECO:0000256" key="2">
    <source>
        <dbReference type="ARBA" id="ARBA00012052"/>
    </source>
</evidence>
<keyword evidence="5 10" id="KW-0547">Nucleotide-binding</keyword>
<gene>
    <name evidence="10 13" type="primary">ispE</name>
    <name evidence="13" type="ORF">CAXC1_320011</name>
</gene>
<evidence type="ECO:0000256" key="1">
    <source>
        <dbReference type="ARBA" id="ARBA00009684"/>
    </source>
</evidence>
<evidence type="ECO:0000256" key="10">
    <source>
        <dbReference type="HAMAP-Rule" id="MF_00061"/>
    </source>
</evidence>
<comment type="pathway">
    <text evidence="10">Isoprenoid biosynthesis; isopentenyl diphosphate biosynthesis via DXP pathway; isopentenyl diphosphate from 1-deoxy-D-xylulose 5-phosphate: step 3/6.</text>
</comment>
<evidence type="ECO:0000256" key="4">
    <source>
        <dbReference type="ARBA" id="ARBA00022679"/>
    </source>
</evidence>
<dbReference type="InterPro" id="IPR006204">
    <property type="entry name" value="GHMP_kinase_N_dom"/>
</dbReference>
<dbReference type="SUPFAM" id="SSF54211">
    <property type="entry name" value="Ribosomal protein S5 domain 2-like"/>
    <property type="match status" value="1"/>
</dbReference>
<sequence length="298" mass="32697">MNAIIQGKAYSKVNLFLNIVGKREDGYHLLESLMVFADLSDSIMIAKADKFTVKYTGSSKSDIVVGEDTVSKAVQELSKYFDCNFKVAIQVEKNIPVGAGLGGGSADAALVLRMLIKLYKLGINNNALYKIAKKIGCDVPICLENHACLVKGVGEVLLSVPYFNNIPAIFINPMKFLGAGDVFKNRTGDFSKSSIFKRSSIMENFLTFKNDLYDSAVSLVPEIAEIIHAIRAQKGCRLGAMSGSGATCFGLFNSVLLRDKAYKALQVMFKNYFVARTSITHKGDTDFMTRELDVNFCL</sequence>
<dbReference type="Proteomes" id="UP001314181">
    <property type="component" value="Unassembled WGS sequence"/>
</dbReference>
<dbReference type="HAMAP" id="MF_00061">
    <property type="entry name" value="IspE"/>
    <property type="match status" value="1"/>
</dbReference>
<keyword evidence="6 10" id="KW-0418">Kinase</keyword>